<gene>
    <name evidence="1" type="ORF">TMS3_0109180</name>
</gene>
<dbReference type="AlphaFoldDB" id="A0A0A1YKR0"/>
<dbReference type="Proteomes" id="UP000030063">
    <property type="component" value="Unassembled WGS sequence"/>
</dbReference>
<sequence length="94" mass="10436">MVTHYKVAGQLACGTHGSNLASSTKLTRVKCRNCRNTDVYKEAKKAERNAARRAARRAKAAHVSNDWRAAWQERLTGLPGLQRLPRGFGGQPYV</sequence>
<dbReference type="EMBL" id="AWSQ01000002">
    <property type="protein sequence ID" value="KFX69681.1"/>
    <property type="molecule type" value="Genomic_DNA"/>
</dbReference>
<organism evidence="1 2">
    <name type="scientific">Pseudomonas taeanensis MS-3</name>
    <dbReference type="NCBI Taxonomy" id="1395571"/>
    <lineage>
        <taxon>Bacteria</taxon>
        <taxon>Pseudomonadati</taxon>
        <taxon>Pseudomonadota</taxon>
        <taxon>Gammaproteobacteria</taxon>
        <taxon>Pseudomonadales</taxon>
        <taxon>Pseudomonadaceae</taxon>
        <taxon>Pseudomonas</taxon>
    </lineage>
</organism>
<keyword evidence="2" id="KW-1185">Reference proteome</keyword>
<dbReference type="RefSeq" id="WP_025164928.1">
    <property type="nucleotide sequence ID" value="NZ_AWSQ01000002.1"/>
</dbReference>
<evidence type="ECO:0000313" key="2">
    <source>
        <dbReference type="Proteomes" id="UP000030063"/>
    </source>
</evidence>
<protein>
    <submittedName>
        <fullName evidence="1">Uncharacterized protein</fullName>
    </submittedName>
</protein>
<evidence type="ECO:0000313" key="1">
    <source>
        <dbReference type="EMBL" id="KFX69681.1"/>
    </source>
</evidence>
<accession>A0A0A1YKR0</accession>
<reference evidence="1 2" key="1">
    <citation type="journal article" date="2014" name="Genome Announc.">
        <title>Draft Genome Sequence of Petroleum Oil-Degrading Marine Bacterium Pseudomonas taeanensis Strain MS-3, Isolated from a Crude Oil-Contaminated Seashore.</title>
        <authorList>
            <person name="Lee S.Y."/>
            <person name="Kim S.H."/>
            <person name="Lee D.G."/>
            <person name="Shin S."/>
            <person name="Yun S.H."/>
            <person name="Choi C.W."/>
            <person name="Chung Y.H."/>
            <person name="Choi J.S."/>
            <person name="Kahng H.Y."/>
            <person name="Kim S.I."/>
        </authorList>
    </citation>
    <scope>NUCLEOTIDE SEQUENCE [LARGE SCALE GENOMIC DNA]</scope>
    <source>
        <strain evidence="1 2">MS-3</strain>
    </source>
</reference>
<proteinExistence type="predicted"/>
<comment type="caution">
    <text evidence="1">The sequence shown here is derived from an EMBL/GenBank/DDBJ whole genome shotgun (WGS) entry which is preliminary data.</text>
</comment>
<name>A0A0A1YKR0_9PSED</name>